<dbReference type="GO" id="GO:0006488">
    <property type="term" value="P:dolichol-linked oligosaccharide biosynthetic process"/>
    <property type="evidence" value="ECO:0007669"/>
    <property type="project" value="UniProtKB-UniRule"/>
</dbReference>
<dbReference type="PANTHER" id="PTHR14624:SF0">
    <property type="entry name" value="POLYPRENOL REDUCTASE"/>
    <property type="match status" value="1"/>
</dbReference>
<feature type="domain" description="3-oxo-5-alpha-steroid 4-dehydrogenase C-terminal" evidence="6">
    <location>
        <begin position="183"/>
        <end position="298"/>
    </location>
</feature>
<protein>
    <recommendedName>
        <fullName evidence="5">Polyprenal reductase</fullName>
        <ecNumber evidence="5">1.3.1.94</ecNumber>
    </recommendedName>
</protein>
<dbReference type="EC" id="1.3.1.94" evidence="5"/>
<dbReference type="STRING" id="1016849.A0A0D1WYP7"/>
<evidence type="ECO:0000313" key="8">
    <source>
        <dbReference type="Proteomes" id="UP000053599"/>
    </source>
</evidence>
<comment type="catalytic activity">
    <reaction evidence="5">
        <text>a di-trans,poly-cis-dolichal + NADP(+) = a di-trans,poly-cis-polyprenal + NADPH + H(+)</text>
        <dbReference type="Rhea" id="RHEA:80727"/>
        <dbReference type="Rhea" id="RHEA-COMP:19536"/>
        <dbReference type="Rhea" id="RHEA-COMP:19537"/>
        <dbReference type="ChEBI" id="CHEBI:15378"/>
        <dbReference type="ChEBI" id="CHEBI:57783"/>
        <dbReference type="ChEBI" id="CHEBI:58349"/>
        <dbReference type="ChEBI" id="CHEBI:231623"/>
        <dbReference type="ChEBI" id="CHEBI:231637"/>
        <dbReference type="EC" id="1.3.1.94"/>
    </reaction>
    <physiologicalReaction direction="right-to-left" evidence="5">
        <dbReference type="Rhea" id="RHEA:80729"/>
    </physiologicalReaction>
</comment>
<dbReference type="InterPro" id="IPR039698">
    <property type="entry name" value="Dfg10/SRD5A3"/>
</dbReference>
<sequence length="298" mass="34062">MTMLIFAIWALRAFYILSSLAIIIVRLIPALRDRFLSYGARDVNAHRRGQAQAAKQPALSVQILDYAATWKVPHSWFIHFYIVSVVASTMGLCFFRPRDSINWPGTTTLCGTLMLVQGIRRLLECMFLTKPSQSRMWIGHYAIGVAFYIATNIAIWVQRPDEKEQGFGRESGQKAMAGRLWTVNVWLYVFVFFYASWVQSLCHQHLAALQKYTLPHVGMFRTIIAPHYTAECAIYLSLAFLRDAHQGGQIDSTLLCALIFVVVNLGVTADGTREWILAKFPEKRSEIEKRWVMLPPVW</sequence>
<evidence type="ECO:0000256" key="1">
    <source>
        <dbReference type="ARBA" id="ARBA00004127"/>
    </source>
</evidence>
<evidence type="ECO:0000256" key="5">
    <source>
        <dbReference type="RuleBase" id="RU367081"/>
    </source>
</evidence>
<keyword evidence="2 5" id="KW-0812">Transmembrane</keyword>
<dbReference type="GO" id="GO:0005789">
    <property type="term" value="C:endoplasmic reticulum membrane"/>
    <property type="evidence" value="ECO:0007669"/>
    <property type="project" value="UniProtKB-SubCell"/>
</dbReference>
<comment type="subcellular location">
    <subcellularLocation>
        <location evidence="1">Endomembrane system</location>
        <topology evidence="1">Multi-pass membrane protein</topology>
    </subcellularLocation>
    <subcellularLocation>
        <location evidence="5">Endoplasmic reticulum membrane</location>
    </subcellularLocation>
</comment>
<name>A0A0D1WYP7_9EURO</name>
<dbReference type="Pfam" id="PF02544">
    <property type="entry name" value="Steroid_dh"/>
    <property type="match status" value="1"/>
</dbReference>
<comment type="similarity">
    <text evidence="5">Belongs to the steroid 5-alpha reductase family. Polyprenal reductase subfamily.</text>
</comment>
<comment type="function">
    <text evidence="5">Plays a key role in early steps of protein N-linked glycosylation by being involved in the conversion of polyprenol into dolichol. Acts as a polyprenal reductase that mediates the reduction of polyprenal into dolichal in a NADP-dependent mechanism. Dolichols are required for the synthesis of dolichol-linked monosaccharides and the oligosaccharide precursor used for N-glycosylation.</text>
</comment>
<organism evidence="7 8">
    <name type="scientific">Exophiala sideris</name>
    <dbReference type="NCBI Taxonomy" id="1016849"/>
    <lineage>
        <taxon>Eukaryota</taxon>
        <taxon>Fungi</taxon>
        <taxon>Dikarya</taxon>
        <taxon>Ascomycota</taxon>
        <taxon>Pezizomycotina</taxon>
        <taxon>Eurotiomycetes</taxon>
        <taxon>Chaetothyriomycetidae</taxon>
        <taxon>Chaetothyriales</taxon>
        <taxon>Herpotrichiellaceae</taxon>
        <taxon>Exophiala</taxon>
    </lineage>
</organism>
<keyword evidence="4 5" id="KW-0472">Membrane</keyword>
<dbReference type="EMBL" id="KN846953">
    <property type="protein sequence ID" value="KIV80296.1"/>
    <property type="molecule type" value="Genomic_DNA"/>
</dbReference>
<keyword evidence="3 5" id="KW-1133">Transmembrane helix</keyword>
<dbReference type="Proteomes" id="UP000053599">
    <property type="component" value="Unassembled WGS sequence"/>
</dbReference>
<feature type="transmembrane region" description="Helical" evidence="5">
    <location>
        <begin position="138"/>
        <end position="157"/>
    </location>
</feature>
<keyword evidence="5" id="KW-0560">Oxidoreductase</keyword>
<evidence type="ECO:0000256" key="3">
    <source>
        <dbReference type="ARBA" id="ARBA00022989"/>
    </source>
</evidence>
<dbReference type="AlphaFoldDB" id="A0A0D1WYP7"/>
<proteinExistence type="inferred from homology"/>
<dbReference type="OrthoDB" id="541710at2759"/>
<comment type="pathway">
    <text evidence="5">Protein modification; protein glycosylation.</text>
</comment>
<dbReference type="InterPro" id="IPR001104">
    <property type="entry name" value="3-oxo-5_a-steroid_4-DH_C"/>
</dbReference>
<keyword evidence="5" id="KW-0256">Endoplasmic reticulum</keyword>
<evidence type="ECO:0000256" key="4">
    <source>
        <dbReference type="ARBA" id="ARBA00023136"/>
    </source>
</evidence>
<dbReference type="GO" id="GO:0003865">
    <property type="term" value="F:3-oxo-5-alpha-steroid 4-dehydrogenase activity"/>
    <property type="evidence" value="ECO:0007669"/>
    <property type="project" value="TreeGrafter"/>
</dbReference>
<dbReference type="UniPathway" id="UPA00378"/>
<accession>A0A0D1WYP7</accession>
<dbReference type="PROSITE" id="PS50244">
    <property type="entry name" value="S5A_REDUCTASE"/>
    <property type="match status" value="1"/>
</dbReference>
<dbReference type="GO" id="GO:0102389">
    <property type="term" value="F:polyprenol reductase activity"/>
    <property type="evidence" value="ECO:0007669"/>
    <property type="project" value="UniProtKB-UniRule"/>
</dbReference>
<feature type="transmembrane region" description="Helical" evidence="5">
    <location>
        <begin position="76"/>
        <end position="97"/>
    </location>
</feature>
<gene>
    <name evidence="7" type="ORF">PV11_07809</name>
</gene>
<evidence type="ECO:0000256" key="2">
    <source>
        <dbReference type="ARBA" id="ARBA00022692"/>
    </source>
</evidence>
<dbReference type="GO" id="GO:0016095">
    <property type="term" value="P:polyprenol catabolic process"/>
    <property type="evidence" value="ECO:0007669"/>
    <property type="project" value="UniProtKB-UniRule"/>
</dbReference>
<feature type="transmembrane region" description="Helical" evidence="5">
    <location>
        <begin position="6"/>
        <end position="28"/>
    </location>
</feature>
<dbReference type="GO" id="GO:0160198">
    <property type="term" value="F:polyprenal reductase activity"/>
    <property type="evidence" value="ECO:0007669"/>
    <property type="project" value="UniProtKB-EC"/>
</dbReference>
<dbReference type="PANTHER" id="PTHR14624">
    <property type="entry name" value="DFG10 PROTEIN"/>
    <property type="match status" value="1"/>
</dbReference>
<evidence type="ECO:0000259" key="6">
    <source>
        <dbReference type="Pfam" id="PF02544"/>
    </source>
</evidence>
<keyword evidence="5" id="KW-0521">NADP</keyword>
<evidence type="ECO:0000313" key="7">
    <source>
        <dbReference type="EMBL" id="KIV80296.1"/>
    </source>
</evidence>
<dbReference type="HOGENOM" id="CLU_044409_0_1_1"/>
<feature type="transmembrane region" description="Helical" evidence="5">
    <location>
        <begin position="178"/>
        <end position="197"/>
    </location>
</feature>
<reference evidence="7 8" key="1">
    <citation type="submission" date="2015-01" db="EMBL/GenBank/DDBJ databases">
        <title>The Genome Sequence of Exophiala sideris CBS121828.</title>
        <authorList>
            <consortium name="The Broad Institute Genomics Platform"/>
            <person name="Cuomo C."/>
            <person name="de Hoog S."/>
            <person name="Gorbushina A."/>
            <person name="Stielow B."/>
            <person name="Teixiera M."/>
            <person name="Abouelleil A."/>
            <person name="Chapman S.B."/>
            <person name="Priest M."/>
            <person name="Young S.K."/>
            <person name="Wortman J."/>
            <person name="Nusbaum C."/>
            <person name="Birren B."/>
        </authorList>
    </citation>
    <scope>NUCLEOTIDE SEQUENCE [LARGE SCALE GENOMIC DNA]</scope>
    <source>
        <strain evidence="7 8">CBS 121828</strain>
    </source>
</reference>